<dbReference type="EMBL" id="MU155364">
    <property type="protein sequence ID" value="KAF9474732.1"/>
    <property type="molecule type" value="Genomic_DNA"/>
</dbReference>
<evidence type="ECO:0000313" key="2">
    <source>
        <dbReference type="Proteomes" id="UP000807469"/>
    </source>
</evidence>
<keyword evidence="2" id="KW-1185">Reference proteome</keyword>
<comment type="caution">
    <text evidence="1">The sequence shown here is derived from an EMBL/GenBank/DDBJ whole genome shotgun (WGS) entry which is preliminary data.</text>
</comment>
<reference evidence="1" key="1">
    <citation type="submission" date="2020-11" db="EMBL/GenBank/DDBJ databases">
        <authorList>
            <consortium name="DOE Joint Genome Institute"/>
            <person name="Ahrendt S."/>
            <person name="Riley R."/>
            <person name="Andreopoulos W."/>
            <person name="Labutti K."/>
            <person name="Pangilinan J."/>
            <person name="Ruiz-Duenas F.J."/>
            <person name="Barrasa J.M."/>
            <person name="Sanchez-Garcia M."/>
            <person name="Camarero S."/>
            <person name="Miyauchi S."/>
            <person name="Serrano A."/>
            <person name="Linde D."/>
            <person name="Babiker R."/>
            <person name="Drula E."/>
            <person name="Ayuso-Fernandez I."/>
            <person name="Pacheco R."/>
            <person name="Padilla G."/>
            <person name="Ferreira P."/>
            <person name="Barriuso J."/>
            <person name="Kellner H."/>
            <person name="Castanera R."/>
            <person name="Alfaro M."/>
            <person name="Ramirez L."/>
            <person name="Pisabarro A.G."/>
            <person name="Kuo A."/>
            <person name="Tritt A."/>
            <person name="Lipzen A."/>
            <person name="He G."/>
            <person name="Yan M."/>
            <person name="Ng V."/>
            <person name="Cullen D."/>
            <person name="Martin F."/>
            <person name="Rosso M.-N."/>
            <person name="Henrissat B."/>
            <person name="Hibbett D."/>
            <person name="Martinez A.T."/>
            <person name="Grigoriev I.V."/>
        </authorList>
    </citation>
    <scope>NUCLEOTIDE SEQUENCE</scope>
    <source>
        <strain evidence="1">CIRM-BRFM 674</strain>
    </source>
</reference>
<name>A0A9P5YSI4_9AGAR</name>
<proteinExistence type="predicted"/>
<dbReference type="AlphaFoldDB" id="A0A9P5YSI4"/>
<evidence type="ECO:0000313" key="1">
    <source>
        <dbReference type="EMBL" id="KAF9474732.1"/>
    </source>
</evidence>
<sequence length="158" mass="17644">MTAKSSFTIVTHDETKKHVPKPTLSTSCLKPSNPLTPSHHLLYSDGDYQDSTRSGWPTSRGCGLGPLMKRVRRGIEIVCTYTRSIRRPRHHRASSCFVVQPIQPFRMESSRTTHDDSLMPSSHAVPLIDTRTISCSPRDLAAYLPATFGWHDAISIVT</sequence>
<organism evidence="1 2">
    <name type="scientific">Pholiota conissans</name>
    <dbReference type="NCBI Taxonomy" id="109636"/>
    <lineage>
        <taxon>Eukaryota</taxon>
        <taxon>Fungi</taxon>
        <taxon>Dikarya</taxon>
        <taxon>Basidiomycota</taxon>
        <taxon>Agaricomycotina</taxon>
        <taxon>Agaricomycetes</taxon>
        <taxon>Agaricomycetidae</taxon>
        <taxon>Agaricales</taxon>
        <taxon>Agaricineae</taxon>
        <taxon>Strophariaceae</taxon>
        <taxon>Pholiota</taxon>
    </lineage>
</organism>
<dbReference type="Proteomes" id="UP000807469">
    <property type="component" value="Unassembled WGS sequence"/>
</dbReference>
<accession>A0A9P5YSI4</accession>
<gene>
    <name evidence="1" type="ORF">BDN70DRAFT_297202</name>
</gene>
<protein>
    <submittedName>
        <fullName evidence="1">Uncharacterized protein</fullName>
    </submittedName>
</protein>